<dbReference type="Gene3D" id="3.40.1190.20">
    <property type="match status" value="1"/>
</dbReference>
<evidence type="ECO:0000259" key="6">
    <source>
        <dbReference type="Pfam" id="PF00294"/>
    </source>
</evidence>
<dbReference type="InterPro" id="IPR002173">
    <property type="entry name" value="Carboh/pur_kinase_PfkB_CS"/>
</dbReference>
<dbReference type="InterPro" id="IPR002139">
    <property type="entry name" value="Ribo/fructo_kinase"/>
</dbReference>
<dbReference type="InterPro" id="IPR029056">
    <property type="entry name" value="Ribokinase-like"/>
</dbReference>
<organism evidence="7 8">
    <name type="scientific">Cryptolaemus montrouzieri</name>
    <dbReference type="NCBI Taxonomy" id="559131"/>
    <lineage>
        <taxon>Eukaryota</taxon>
        <taxon>Metazoa</taxon>
        <taxon>Ecdysozoa</taxon>
        <taxon>Arthropoda</taxon>
        <taxon>Hexapoda</taxon>
        <taxon>Insecta</taxon>
        <taxon>Pterygota</taxon>
        <taxon>Neoptera</taxon>
        <taxon>Endopterygota</taxon>
        <taxon>Coleoptera</taxon>
        <taxon>Polyphaga</taxon>
        <taxon>Cucujiformia</taxon>
        <taxon>Coccinelloidea</taxon>
        <taxon>Coccinellidae</taxon>
        <taxon>Scymninae</taxon>
        <taxon>Scymnini</taxon>
        <taxon>Cryptolaemus</taxon>
    </lineage>
</organism>
<comment type="caution">
    <text evidence="7">The sequence shown here is derived from an EMBL/GenBank/DDBJ whole genome shotgun (WGS) entry which is preliminary data.</text>
</comment>
<evidence type="ECO:0000256" key="2">
    <source>
        <dbReference type="ARBA" id="ARBA00022679"/>
    </source>
</evidence>
<reference evidence="7 8" key="1">
    <citation type="journal article" date="2021" name="BMC Biol.">
        <title>Horizontally acquired antibacterial genes associated with adaptive radiation of ladybird beetles.</title>
        <authorList>
            <person name="Li H.S."/>
            <person name="Tang X.F."/>
            <person name="Huang Y.H."/>
            <person name="Xu Z.Y."/>
            <person name="Chen M.L."/>
            <person name="Du X.Y."/>
            <person name="Qiu B.Y."/>
            <person name="Chen P.T."/>
            <person name="Zhang W."/>
            <person name="Slipinski A."/>
            <person name="Escalona H.E."/>
            <person name="Waterhouse R.M."/>
            <person name="Zwick A."/>
            <person name="Pang H."/>
        </authorList>
    </citation>
    <scope>NUCLEOTIDE SEQUENCE [LARGE SCALE GENOMIC DNA]</scope>
    <source>
        <strain evidence="7">SYSU2018</strain>
    </source>
</reference>
<dbReference type="PRINTS" id="PR00990">
    <property type="entry name" value="RIBOKINASE"/>
</dbReference>
<keyword evidence="3" id="KW-0479">Metal-binding</keyword>
<accession>A0ABD2NUL1</accession>
<dbReference type="SUPFAM" id="SSF53613">
    <property type="entry name" value="Ribokinase-like"/>
    <property type="match status" value="1"/>
</dbReference>
<gene>
    <name evidence="7" type="ORF">HHI36_005300</name>
</gene>
<evidence type="ECO:0000256" key="3">
    <source>
        <dbReference type="ARBA" id="ARBA00022723"/>
    </source>
</evidence>
<evidence type="ECO:0000256" key="5">
    <source>
        <dbReference type="RuleBase" id="RU003704"/>
    </source>
</evidence>
<sequence>MHPSKFSYVAGGVARNISEALSKMGSSPTFITAIGDDETGRLLSSMMTEDLMKRAKIIKGKNTAQCIIVLDPQGDCSCLFADFEIHKQITPEMIIKNEEKISTAKLIVLDGNLTIKSIQQVLELATNYNIAVFFEPTDVIVSAKPFETNYWKAVKFITPNVQELLYIATKLNIVSPSIKNKFEGIEEISEVAKSLANYIDNVIVTLGSNGILIARRADASQPFLLASNEKDVRIRHYPAEIIENIVNVSGAGDCFASGLIMSMLEGKPEDICISVGLSAARQSLQSSFTVAKNMFDQNHSCWKSHARYIEI</sequence>
<dbReference type="PROSITE" id="PS00583">
    <property type="entry name" value="PFKB_KINASES_1"/>
    <property type="match status" value="1"/>
</dbReference>
<keyword evidence="8" id="KW-1185">Reference proteome</keyword>
<evidence type="ECO:0000313" key="7">
    <source>
        <dbReference type="EMBL" id="KAL3282102.1"/>
    </source>
</evidence>
<dbReference type="PANTHER" id="PTHR42909:SF1">
    <property type="entry name" value="CARBOHYDRATE KINASE PFKB DOMAIN-CONTAINING PROTEIN"/>
    <property type="match status" value="1"/>
</dbReference>
<evidence type="ECO:0000256" key="1">
    <source>
        <dbReference type="ARBA" id="ARBA00010688"/>
    </source>
</evidence>
<proteinExistence type="inferred from homology"/>
<dbReference type="PROSITE" id="PS00584">
    <property type="entry name" value="PFKB_KINASES_2"/>
    <property type="match status" value="1"/>
</dbReference>
<dbReference type="EMBL" id="JABFTP020000144">
    <property type="protein sequence ID" value="KAL3282102.1"/>
    <property type="molecule type" value="Genomic_DNA"/>
</dbReference>
<dbReference type="PANTHER" id="PTHR42909">
    <property type="entry name" value="ZGC:136858"/>
    <property type="match status" value="1"/>
</dbReference>
<dbReference type="CDD" id="cd01941">
    <property type="entry name" value="YeiC_kinase_like"/>
    <property type="match status" value="1"/>
</dbReference>
<dbReference type="Proteomes" id="UP001516400">
    <property type="component" value="Unassembled WGS sequence"/>
</dbReference>
<keyword evidence="2 5" id="KW-0808">Transferase</keyword>
<dbReference type="Pfam" id="PF00294">
    <property type="entry name" value="PfkB"/>
    <property type="match status" value="1"/>
</dbReference>
<feature type="domain" description="Carbohydrate kinase PfkB" evidence="6">
    <location>
        <begin position="2"/>
        <end position="287"/>
    </location>
</feature>
<comment type="similarity">
    <text evidence="1 5">Belongs to the carbohydrate kinase PfkB family.</text>
</comment>
<keyword evidence="4 5" id="KW-0418">Kinase</keyword>
<evidence type="ECO:0000256" key="4">
    <source>
        <dbReference type="ARBA" id="ARBA00022777"/>
    </source>
</evidence>
<dbReference type="GO" id="GO:0046872">
    <property type="term" value="F:metal ion binding"/>
    <property type="evidence" value="ECO:0007669"/>
    <property type="project" value="UniProtKB-KW"/>
</dbReference>
<dbReference type="GO" id="GO:0006796">
    <property type="term" value="P:phosphate-containing compound metabolic process"/>
    <property type="evidence" value="ECO:0007669"/>
    <property type="project" value="UniProtKB-ARBA"/>
</dbReference>
<name>A0ABD2NUL1_9CUCU</name>
<protein>
    <recommendedName>
        <fullName evidence="6">Carbohydrate kinase PfkB domain-containing protein</fullName>
    </recommendedName>
</protein>
<evidence type="ECO:0000313" key="8">
    <source>
        <dbReference type="Proteomes" id="UP001516400"/>
    </source>
</evidence>
<dbReference type="InterPro" id="IPR011611">
    <property type="entry name" value="PfkB_dom"/>
</dbReference>
<dbReference type="GO" id="GO:0016301">
    <property type="term" value="F:kinase activity"/>
    <property type="evidence" value="ECO:0007669"/>
    <property type="project" value="UniProtKB-KW"/>
</dbReference>
<dbReference type="AlphaFoldDB" id="A0ABD2NUL1"/>